<proteinExistence type="predicted"/>
<organism evidence="2">
    <name type="scientific">Micromonospora carbonacea</name>
    <dbReference type="NCBI Taxonomy" id="47853"/>
    <lineage>
        <taxon>Bacteria</taxon>
        <taxon>Bacillati</taxon>
        <taxon>Actinomycetota</taxon>
        <taxon>Actinomycetes</taxon>
        <taxon>Micromonosporales</taxon>
        <taxon>Micromonosporaceae</taxon>
        <taxon>Micromonospora</taxon>
    </lineage>
</organism>
<dbReference type="AlphaFoldDB" id="A0A7D6C4K3"/>
<name>A0A7D6C4K3_9ACTN</name>
<accession>A0A7D6C4K3</accession>
<sequence length="53" mass="5833">MENLDNLDRHRLRRGVPYRPARNGPPGPGYTPAARQPGAPVFPEIAARSVRSP</sequence>
<gene>
    <name evidence="2" type="ORF">HZU44_21610</name>
</gene>
<evidence type="ECO:0000313" key="2">
    <source>
        <dbReference type="EMBL" id="QLJ97404.1"/>
    </source>
</evidence>
<dbReference type="EMBL" id="CP058905">
    <property type="protein sequence ID" value="QLJ97404.1"/>
    <property type="molecule type" value="Genomic_DNA"/>
</dbReference>
<reference evidence="2" key="1">
    <citation type="submission" date="2020-08" db="EMBL/GenBank/DDBJ databases">
        <title>A bifunctional nitrone conjugated secondary metabolite targeting the ribosome.</title>
        <authorList>
            <person name="Limbrick E.M."/>
            <person name="Graf M."/>
            <person name="Derewacz D.K."/>
            <person name="Nguyen F."/>
            <person name="Spraggins J.M."/>
            <person name="Wieland M."/>
            <person name="Ynigez-Gutierrez A.E."/>
            <person name="Reisman B.J."/>
            <person name="Zinshteyn B."/>
            <person name="McCulloch K."/>
            <person name="Iverson T.M."/>
            <person name="Green R."/>
            <person name="Wilson D.N."/>
            <person name="Bachmann B.O."/>
        </authorList>
    </citation>
    <scope>NUCLEOTIDE SEQUENCE</scope>
    <source>
        <strain evidence="2">Africana</strain>
    </source>
</reference>
<evidence type="ECO:0000256" key="1">
    <source>
        <dbReference type="SAM" id="MobiDB-lite"/>
    </source>
</evidence>
<protein>
    <submittedName>
        <fullName evidence="2">Uncharacterized protein</fullName>
    </submittedName>
</protein>
<feature type="region of interest" description="Disordered" evidence="1">
    <location>
        <begin position="1"/>
        <end position="42"/>
    </location>
</feature>